<name>A0A015NBB5_RHIIW</name>
<evidence type="ECO:0000256" key="1">
    <source>
        <dbReference type="ARBA" id="ARBA00006895"/>
    </source>
</evidence>
<gene>
    <name evidence="7" type="ORF">RirG_032580</name>
</gene>
<organism evidence="7 8">
    <name type="scientific">Rhizophagus irregularis (strain DAOM 197198w)</name>
    <name type="common">Glomus intraradices</name>
    <dbReference type="NCBI Taxonomy" id="1432141"/>
    <lineage>
        <taxon>Eukaryota</taxon>
        <taxon>Fungi</taxon>
        <taxon>Fungi incertae sedis</taxon>
        <taxon>Mucoromycota</taxon>
        <taxon>Glomeromycotina</taxon>
        <taxon>Glomeromycetes</taxon>
        <taxon>Glomerales</taxon>
        <taxon>Glomeraceae</taxon>
        <taxon>Rhizophagus</taxon>
    </lineage>
</organism>
<dbReference type="InterPro" id="IPR018816">
    <property type="entry name" value="Cactin_central"/>
</dbReference>
<dbReference type="Proteomes" id="UP000022910">
    <property type="component" value="Unassembled WGS sequence"/>
</dbReference>
<evidence type="ECO:0000313" key="8">
    <source>
        <dbReference type="Proteomes" id="UP000022910"/>
    </source>
</evidence>
<dbReference type="Pfam" id="PF09732">
    <property type="entry name" value="CactinC_cactus"/>
    <property type="match status" value="1"/>
</dbReference>
<dbReference type="AlphaFoldDB" id="A0A015NBB5"/>
<feature type="coiled-coil region" evidence="3">
    <location>
        <begin position="632"/>
        <end position="659"/>
    </location>
</feature>
<feature type="coiled-coil region" evidence="3">
    <location>
        <begin position="330"/>
        <end position="362"/>
    </location>
</feature>
<evidence type="ECO:0000256" key="2">
    <source>
        <dbReference type="ARBA" id="ARBA00034534"/>
    </source>
</evidence>
<feature type="region of interest" description="Disordered" evidence="4">
    <location>
        <begin position="28"/>
        <end position="288"/>
    </location>
</feature>
<dbReference type="HOGENOM" id="CLU_011759_2_1_1"/>
<dbReference type="STRING" id="1432141.A0A015NBB5"/>
<keyword evidence="8" id="KW-1185">Reference proteome</keyword>
<dbReference type="PANTHER" id="PTHR21737:SF4">
    <property type="entry name" value="SPLICING FACTOR CACTIN"/>
    <property type="match status" value="1"/>
</dbReference>
<evidence type="ECO:0000313" key="7">
    <source>
        <dbReference type="EMBL" id="EXX76508.1"/>
    </source>
</evidence>
<evidence type="ECO:0000256" key="3">
    <source>
        <dbReference type="SAM" id="Coils"/>
    </source>
</evidence>
<evidence type="ECO:0000256" key="4">
    <source>
        <dbReference type="SAM" id="MobiDB-lite"/>
    </source>
</evidence>
<dbReference type="EMBL" id="JEMT01012222">
    <property type="protein sequence ID" value="EXX76508.1"/>
    <property type="molecule type" value="Genomic_DNA"/>
</dbReference>
<dbReference type="GO" id="GO:0005681">
    <property type="term" value="C:spliceosomal complex"/>
    <property type="evidence" value="ECO:0007669"/>
    <property type="project" value="TreeGrafter"/>
</dbReference>
<evidence type="ECO:0000259" key="6">
    <source>
        <dbReference type="Pfam" id="PF10312"/>
    </source>
</evidence>
<dbReference type="OrthoDB" id="265955at2759"/>
<feature type="domain" description="Splicing factor cactin central" evidence="6">
    <location>
        <begin position="370"/>
        <end position="557"/>
    </location>
</feature>
<dbReference type="OMA" id="HIDFWND"/>
<evidence type="ECO:0000259" key="5">
    <source>
        <dbReference type="Pfam" id="PF09732"/>
    </source>
</evidence>
<comment type="similarity">
    <text evidence="1">Belongs to the CACTIN family.</text>
</comment>
<proteinExistence type="inferred from homology"/>
<feature type="compositionally biased region" description="Basic and acidic residues" evidence="4">
    <location>
        <begin position="229"/>
        <end position="248"/>
    </location>
</feature>
<dbReference type="GO" id="GO:0045292">
    <property type="term" value="P:mRNA cis splicing, via spliceosome"/>
    <property type="evidence" value="ECO:0007669"/>
    <property type="project" value="TreeGrafter"/>
</dbReference>
<feature type="domain" description="Splicing factor Cactin C-terminal" evidence="5">
    <location>
        <begin position="714"/>
        <end position="838"/>
    </location>
</feature>
<dbReference type="GO" id="GO:0005737">
    <property type="term" value="C:cytoplasm"/>
    <property type="evidence" value="ECO:0007669"/>
    <property type="project" value="TreeGrafter"/>
</dbReference>
<accession>A0A015NBB5</accession>
<comment type="caution">
    <text evidence="7">The sequence shown here is derived from an EMBL/GenBank/DDBJ whole genome shotgun (WGS) entry which is preliminary data.</text>
</comment>
<feature type="compositionally biased region" description="Basic and acidic residues" evidence="4">
    <location>
        <begin position="80"/>
        <end position="182"/>
    </location>
</feature>
<sequence>MIYDLHYNQSNVLDFKIIMSSHYPSYPRRYSPDNESRKHSRYSPDDEGRKRRNRYSDEEDRKRRYRYSDEEEDRKLRNRYSVEEDKRHRSRYSEEEGSRHRNRSSDEEQERKYRNEYSDEEDRRHRNRFSDEEDRRHRNRFSDEEDRRHRNRFSDEEDRRHRNRYSDEEDRRHHDRYSDEKDKRHRDRYSDEEDRRHRDRYSDEEDRRHRDRYSDEEERGRNRSSKRRYSSEEEKERKHRRSSEEGEGRRHHKSNEEEEERKRKKKSKKAKKESKKHKREHKADQFSYIDLSIYSNSDNPFNDANLGEKFEWTKKKDREKKLGLTPEEILRQEQQRREETQLELEKLKKRRVEREIEQQLRDEELSRMQREAEIASMGDWAAKEDEFHLQQAKRRAEIRIKESRAKPIDILAINLRLADENEDVDEALEIDIDEPYTIFENLNLQEVEELHQDIQKYLSLEKNPNNLDFWRAMIVVCDNKLSELQAEEKNLTGNVTAVVKDDINKLLAGKTYEQLNKLQSQIQQKLSGQEAVEVEYWEQQLKTITVWKAKAKLKAMHEIVLQKRLEQLRRKQRQEAIKVQEELETALASHSVQIKAEGQGTIDNDAIEEEDYSLIEEYDKLMSPRPFDKLPREDKQCEIVDLGEDMKSLREKRKEVLRNQFIPMKVQQKKPTVEEEEESLVSKVLYEREAAKDLDEDEAIFNIEEELAKTTYLWQDKYRPRKPRYFNRVHTGYEWNKYNQTHYDSDNPPPKVVQGYKFNIFYPDLIDKSKAPTYKIEREPGNNDTVLIRFMAGPPYEDIAFRIVNREWEYSHKKGFKSSFDRGVLQLHFHFKRHYYRR</sequence>
<feature type="compositionally biased region" description="Basic and acidic residues" evidence="4">
    <location>
        <begin position="30"/>
        <end position="68"/>
    </location>
</feature>
<protein>
    <recommendedName>
        <fullName evidence="2">Splicing factor Cactin</fullName>
    </recommendedName>
</protein>
<keyword evidence="3" id="KW-0175">Coiled coil</keyword>
<feature type="compositionally biased region" description="Basic residues" evidence="4">
    <location>
        <begin position="262"/>
        <end position="280"/>
    </location>
</feature>
<reference evidence="7 8" key="1">
    <citation type="submission" date="2014-02" db="EMBL/GenBank/DDBJ databases">
        <title>Single nucleus genome sequencing reveals high similarity among nuclei of an endomycorrhizal fungus.</title>
        <authorList>
            <person name="Lin K."/>
            <person name="Geurts R."/>
            <person name="Zhang Z."/>
            <person name="Limpens E."/>
            <person name="Saunders D.G."/>
            <person name="Mu D."/>
            <person name="Pang E."/>
            <person name="Cao H."/>
            <person name="Cha H."/>
            <person name="Lin T."/>
            <person name="Zhou Q."/>
            <person name="Shang Y."/>
            <person name="Li Y."/>
            <person name="Ivanov S."/>
            <person name="Sharma T."/>
            <person name="Velzen R.V."/>
            <person name="Ruijter N.D."/>
            <person name="Aanen D.K."/>
            <person name="Win J."/>
            <person name="Kamoun S."/>
            <person name="Bisseling T."/>
            <person name="Huang S."/>
        </authorList>
    </citation>
    <scope>NUCLEOTIDE SEQUENCE [LARGE SCALE GENOMIC DNA]</scope>
    <source>
        <strain evidence="8">DAOM197198w</strain>
    </source>
</reference>
<dbReference type="SMART" id="SM01050">
    <property type="entry name" value="CactinC_cactus"/>
    <property type="match status" value="1"/>
</dbReference>
<dbReference type="PANTHER" id="PTHR21737">
    <property type="entry name" value="POLYGLUTAMINE BINDING PROTEIN 1/MARVEL MEMBRANE-ASSOCIATING DOMAIN CONTAINING 3"/>
    <property type="match status" value="1"/>
</dbReference>
<dbReference type="Pfam" id="PF10312">
    <property type="entry name" value="Cactin_mid"/>
    <property type="match status" value="1"/>
</dbReference>
<dbReference type="InterPro" id="IPR019134">
    <property type="entry name" value="Cactin_C"/>
</dbReference>